<name>A0A420J3D9_9PEZI</name>
<dbReference type="Proteomes" id="UP000283383">
    <property type="component" value="Unassembled WGS sequence"/>
</dbReference>
<accession>A0A420J3D9</accession>
<comment type="caution">
    <text evidence="2">The sequence shown here is derived from an EMBL/GenBank/DDBJ whole genome shotgun (WGS) entry which is preliminary data.</text>
</comment>
<dbReference type="AlphaFoldDB" id="A0A420J3D9"/>
<feature type="chain" id="PRO_5019419668" evidence="1">
    <location>
        <begin position="25"/>
        <end position="71"/>
    </location>
</feature>
<sequence>MSLLSLRLLWRALHTSTFIPRNSARQASALTLFLAPKGLCKSGSLRGGRSCAEEALVAQVPWLQTGGAVQA</sequence>
<protein>
    <submittedName>
        <fullName evidence="2">Uncharacterized protein</fullName>
    </submittedName>
</protein>
<evidence type="ECO:0000256" key="1">
    <source>
        <dbReference type="SAM" id="SignalP"/>
    </source>
</evidence>
<evidence type="ECO:0000313" key="2">
    <source>
        <dbReference type="EMBL" id="RKF81310.1"/>
    </source>
</evidence>
<gene>
    <name evidence="2" type="ORF">GcM3_c146o64</name>
</gene>
<proteinExistence type="predicted"/>
<feature type="signal peptide" evidence="1">
    <location>
        <begin position="1"/>
        <end position="24"/>
    </location>
</feature>
<dbReference type="EMBL" id="MCBQ01003709">
    <property type="protein sequence ID" value="RKF81310.1"/>
    <property type="molecule type" value="Genomic_DNA"/>
</dbReference>
<reference evidence="2 3" key="1">
    <citation type="journal article" date="2018" name="BMC Genomics">
        <title>Comparative genome analyses reveal sequence features reflecting distinct modes of host-adaptation between dicot and monocot powdery mildew.</title>
        <authorList>
            <person name="Wu Y."/>
            <person name="Ma X."/>
            <person name="Pan Z."/>
            <person name="Kale S.D."/>
            <person name="Song Y."/>
            <person name="King H."/>
            <person name="Zhang Q."/>
            <person name="Presley C."/>
            <person name="Deng X."/>
            <person name="Wei C.I."/>
            <person name="Xiao S."/>
        </authorList>
    </citation>
    <scope>NUCLEOTIDE SEQUENCE [LARGE SCALE GENOMIC DNA]</scope>
    <source>
        <strain evidence="2">UMSG3</strain>
    </source>
</reference>
<keyword evidence="1" id="KW-0732">Signal</keyword>
<evidence type="ECO:0000313" key="3">
    <source>
        <dbReference type="Proteomes" id="UP000283383"/>
    </source>
</evidence>
<keyword evidence="3" id="KW-1185">Reference proteome</keyword>
<organism evidence="2 3">
    <name type="scientific">Golovinomyces cichoracearum</name>
    <dbReference type="NCBI Taxonomy" id="62708"/>
    <lineage>
        <taxon>Eukaryota</taxon>
        <taxon>Fungi</taxon>
        <taxon>Dikarya</taxon>
        <taxon>Ascomycota</taxon>
        <taxon>Pezizomycotina</taxon>
        <taxon>Leotiomycetes</taxon>
        <taxon>Erysiphales</taxon>
        <taxon>Erysiphaceae</taxon>
        <taxon>Golovinomyces</taxon>
    </lineage>
</organism>